<dbReference type="GO" id="GO:0006284">
    <property type="term" value="P:base-excision repair"/>
    <property type="evidence" value="ECO:0007669"/>
    <property type="project" value="InterPro"/>
</dbReference>
<gene>
    <name evidence="6" type="ORF">CHC_T00005047001</name>
</gene>
<protein>
    <recommendedName>
        <fullName evidence="8">Uracil-DNA glycosylase-like domain-containing protein</fullName>
    </recommendedName>
</protein>
<keyword evidence="4" id="KW-0234">DNA repair</keyword>
<proteinExistence type="predicted"/>
<dbReference type="GeneID" id="17324249"/>
<dbReference type="GO" id="GO:0017065">
    <property type="term" value="F:single-strand selective uracil DNA N-glycosylase activity"/>
    <property type="evidence" value="ECO:0007669"/>
    <property type="project" value="InterPro"/>
</dbReference>
<dbReference type="GO" id="GO:0000703">
    <property type="term" value="F:oxidized pyrimidine nucleobase lesion DNA N-glycosylase activity"/>
    <property type="evidence" value="ECO:0007669"/>
    <property type="project" value="TreeGrafter"/>
</dbReference>
<keyword evidence="2" id="KW-0378">Hydrolase</keyword>
<organism evidence="6 7">
    <name type="scientific">Chondrus crispus</name>
    <name type="common">Carrageen Irish moss</name>
    <name type="synonym">Polymorpha crispa</name>
    <dbReference type="NCBI Taxonomy" id="2769"/>
    <lineage>
        <taxon>Eukaryota</taxon>
        <taxon>Rhodophyta</taxon>
        <taxon>Florideophyceae</taxon>
        <taxon>Rhodymeniophycidae</taxon>
        <taxon>Gigartinales</taxon>
        <taxon>Gigartinaceae</taxon>
        <taxon>Chondrus</taxon>
    </lineage>
</organism>
<keyword evidence="1" id="KW-0227">DNA damage</keyword>
<dbReference type="OrthoDB" id="408702at2759"/>
<dbReference type="PANTHER" id="PTHR13235">
    <property type="entry name" value="SINGLE-STRAND SELECTIVE MONOFUNCTIONAL URACIL DNA GLYCOSYLASE"/>
    <property type="match status" value="1"/>
</dbReference>
<name>R7QGW4_CHOCR</name>
<feature type="compositionally biased region" description="Basic and acidic residues" evidence="5">
    <location>
        <begin position="60"/>
        <end position="76"/>
    </location>
</feature>
<dbReference type="KEGG" id="ccp:CHC_T00005047001"/>
<dbReference type="Gene3D" id="3.40.470.10">
    <property type="entry name" value="Uracil-DNA glycosylase-like domain"/>
    <property type="match status" value="1"/>
</dbReference>
<dbReference type="STRING" id="2769.R7QGW4"/>
<dbReference type="RefSeq" id="XP_005716530.1">
    <property type="nucleotide sequence ID" value="XM_005716473.1"/>
</dbReference>
<evidence type="ECO:0008006" key="8">
    <source>
        <dbReference type="Google" id="ProtNLM"/>
    </source>
</evidence>
<feature type="region of interest" description="Disordered" evidence="5">
    <location>
        <begin position="50"/>
        <end position="96"/>
    </location>
</feature>
<reference evidence="7" key="1">
    <citation type="journal article" date="2013" name="Proc. Natl. Acad. Sci. U.S.A.">
        <title>Genome structure and metabolic features in the red seaweed Chondrus crispus shed light on evolution of the Archaeplastida.</title>
        <authorList>
            <person name="Collen J."/>
            <person name="Porcel B."/>
            <person name="Carre W."/>
            <person name="Ball S.G."/>
            <person name="Chaparro C."/>
            <person name="Tonon T."/>
            <person name="Barbeyron T."/>
            <person name="Michel G."/>
            <person name="Noel B."/>
            <person name="Valentin K."/>
            <person name="Elias M."/>
            <person name="Artiguenave F."/>
            <person name="Arun A."/>
            <person name="Aury J.M."/>
            <person name="Barbosa-Neto J.F."/>
            <person name="Bothwell J.H."/>
            <person name="Bouget F.Y."/>
            <person name="Brillet L."/>
            <person name="Cabello-Hurtado F."/>
            <person name="Capella-Gutierrez S."/>
            <person name="Charrier B."/>
            <person name="Cladiere L."/>
            <person name="Cock J.M."/>
            <person name="Coelho S.M."/>
            <person name="Colleoni C."/>
            <person name="Czjzek M."/>
            <person name="Da Silva C."/>
            <person name="Delage L."/>
            <person name="Denoeud F."/>
            <person name="Deschamps P."/>
            <person name="Dittami S.M."/>
            <person name="Gabaldon T."/>
            <person name="Gachon C.M."/>
            <person name="Groisillier A."/>
            <person name="Herve C."/>
            <person name="Jabbari K."/>
            <person name="Katinka M."/>
            <person name="Kloareg B."/>
            <person name="Kowalczyk N."/>
            <person name="Labadie K."/>
            <person name="Leblanc C."/>
            <person name="Lopez P.J."/>
            <person name="McLachlan D.H."/>
            <person name="Meslet-Cladiere L."/>
            <person name="Moustafa A."/>
            <person name="Nehr Z."/>
            <person name="Nyvall Collen P."/>
            <person name="Panaud O."/>
            <person name="Partensky F."/>
            <person name="Poulain J."/>
            <person name="Rensing S.A."/>
            <person name="Rousvoal S."/>
            <person name="Samson G."/>
            <person name="Symeonidi A."/>
            <person name="Weissenbach J."/>
            <person name="Zambounis A."/>
            <person name="Wincker P."/>
            <person name="Boyen C."/>
        </authorList>
    </citation>
    <scope>NUCLEOTIDE SEQUENCE [LARGE SCALE GENOMIC DNA]</scope>
    <source>
        <strain evidence="7">cv. Stackhouse</strain>
    </source>
</reference>
<evidence type="ECO:0000256" key="1">
    <source>
        <dbReference type="ARBA" id="ARBA00022763"/>
    </source>
</evidence>
<dbReference type="InterPro" id="IPR036895">
    <property type="entry name" value="Uracil-DNA_glycosylase-like_sf"/>
</dbReference>
<evidence type="ECO:0000256" key="3">
    <source>
        <dbReference type="ARBA" id="ARBA00023125"/>
    </source>
</evidence>
<dbReference type="Gramene" id="CDF36711">
    <property type="protein sequence ID" value="CDF36711"/>
    <property type="gene ID" value="CHC_T00005047001"/>
</dbReference>
<dbReference type="EMBL" id="HG001798">
    <property type="protein sequence ID" value="CDF36711.1"/>
    <property type="molecule type" value="Genomic_DNA"/>
</dbReference>
<dbReference type="SUPFAM" id="SSF52141">
    <property type="entry name" value="Uracil-DNA glycosylase-like"/>
    <property type="match status" value="1"/>
</dbReference>
<sequence>MRHASVRSHLIGTVRRHPSFENQGFPAEKQLLSHDMSPCFVNIQPVHDDTATNTMSSAKRLAERARKARGEGDPRQARKRHKGEKSDGIRDAPPPGIAERVLAAERRMSHRLSHDLWYEDPIACTYNPLVYASEAHEWYTKKFANSRKEILLVGLNPEPLGMGQTGIPFGDISVVRDWMGLPETVSIKKPENEHPKRPVTGLEEPLTDTSGHRLWNEWARATHGENPEAFFERFFVYTYCPLMFLRKSGKLISPNMIHPYERLKVSEICDEALRAVVAALRPRMVVGIGGWPMERSRFALKDFVKKGMVIGSLMHPNPSSSLANPGWAEKTKKRVQELIAEMMATEDVWVNTRSGKRVRD</sequence>
<keyword evidence="7" id="KW-1185">Reference proteome</keyword>
<evidence type="ECO:0000256" key="2">
    <source>
        <dbReference type="ARBA" id="ARBA00022801"/>
    </source>
</evidence>
<dbReference type="CDD" id="cd19374">
    <property type="entry name" value="UDG-F3_SMUG1-like"/>
    <property type="match status" value="1"/>
</dbReference>
<evidence type="ECO:0000313" key="7">
    <source>
        <dbReference type="Proteomes" id="UP000012073"/>
    </source>
</evidence>
<dbReference type="PhylomeDB" id="R7QGW4"/>
<evidence type="ECO:0000313" key="6">
    <source>
        <dbReference type="EMBL" id="CDF36711.1"/>
    </source>
</evidence>
<dbReference type="PANTHER" id="PTHR13235:SF2">
    <property type="entry name" value="SINGLE-STRAND SELECTIVE MONOFUNCTIONAL URACIL DNA GLYCOSYLASE"/>
    <property type="match status" value="1"/>
</dbReference>
<evidence type="ECO:0000256" key="4">
    <source>
        <dbReference type="ARBA" id="ARBA00023204"/>
    </source>
</evidence>
<dbReference type="InterPro" id="IPR039134">
    <property type="entry name" value="SMUG1"/>
</dbReference>
<dbReference type="AlphaFoldDB" id="R7QGW4"/>
<accession>R7QGW4</accession>
<keyword evidence="3" id="KW-0238">DNA-binding</keyword>
<dbReference type="Proteomes" id="UP000012073">
    <property type="component" value="Unassembled WGS sequence"/>
</dbReference>
<evidence type="ECO:0000256" key="5">
    <source>
        <dbReference type="SAM" id="MobiDB-lite"/>
    </source>
</evidence>
<dbReference type="GO" id="GO:0003677">
    <property type="term" value="F:DNA binding"/>
    <property type="evidence" value="ECO:0007669"/>
    <property type="project" value="UniProtKB-KW"/>
</dbReference>